<dbReference type="STRING" id="35760.BCHO_0923"/>
<gene>
    <name evidence="2" type="ORF">BCHO_0923</name>
</gene>
<protein>
    <submittedName>
        <fullName evidence="2">Uncharacterized protein</fullName>
    </submittedName>
</protein>
<feature type="compositionally biased region" description="Low complexity" evidence="1">
    <location>
        <begin position="318"/>
        <end position="328"/>
    </location>
</feature>
<proteinExistence type="predicted"/>
<evidence type="ECO:0000313" key="2">
    <source>
        <dbReference type="EMBL" id="KFI57764.1"/>
    </source>
</evidence>
<reference evidence="2 3" key="1">
    <citation type="submission" date="2014-03" db="EMBL/GenBank/DDBJ databases">
        <title>Genomics of Bifidobacteria.</title>
        <authorList>
            <person name="Ventura M."/>
            <person name="Milani C."/>
            <person name="Lugli G.A."/>
        </authorList>
    </citation>
    <scope>NUCLEOTIDE SEQUENCE [LARGE SCALE GENOMIC DNA]</scope>
    <source>
        <strain evidence="2 3">LMG 10510</strain>
    </source>
</reference>
<dbReference type="AlphaFoldDB" id="A0A087AG64"/>
<feature type="region of interest" description="Disordered" evidence="1">
    <location>
        <begin position="268"/>
        <end position="340"/>
    </location>
</feature>
<dbReference type="EMBL" id="JGYU01000003">
    <property type="protein sequence ID" value="KFI57764.1"/>
    <property type="molecule type" value="Genomic_DNA"/>
</dbReference>
<name>A0A087AG64_9BIFI</name>
<dbReference type="OrthoDB" id="3172126at2"/>
<accession>A0A087AG64</accession>
<dbReference type="eggNOG" id="COG5340">
    <property type="taxonomic scope" value="Bacteria"/>
</dbReference>
<evidence type="ECO:0000313" key="3">
    <source>
        <dbReference type="Proteomes" id="UP000028995"/>
    </source>
</evidence>
<dbReference type="Proteomes" id="UP000028995">
    <property type="component" value="Unassembled WGS sequence"/>
</dbReference>
<keyword evidence="3" id="KW-1185">Reference proteome</keyword>
<evidence type="ECO:0000256" key="1">
    <source>
        <dbReference type="SAM" id="MobiDB-lite"/>
    </source>
</evidence>
<dbReference type="RefSeq" id="WP_051354878.1">
    <property type="nucleotide sequence ID" value="NZ_JGYU01000003.1"/>
</dbReference>
<sequence>MRRHAAMEQQLDEAEAARRCLHATNDGVRQALMRRRRAGEIVSLMPGLFIWRTTWEALTPIEQMCHLVRGLAQIHSDWVFGGVAAACILGLWIDYRTVNEALRSGKVDVMCTMRNGKGDSRHMHRIRSGAGLCIRVDGVKVTTPERTAVDCARMPPFDAAMQVVCCVLHNGVELTSIIGCAAHNGEIGKAPRAVFQYATPLVENGGEAKALARFVQCGFAVPQMQVVFVDPQTGRTYRVDFLWLCTDGAIIVVELDGLVKYNRSADDEGALARRHHRRRTRAGRGPEACRRPYRGAHPDGGPEQYGDAATETARSRGSRTSVTGSAGRFGDHAGALSQPT</sequence>
<feature type="compositionally biased region" description="Basic residues" evidence="1">
    <location>
        <begin position="272"/>
        <end position="282"/>
    </location>
</feature>
<organism evidence="2 3">
    <name type="scientific">Bifidobacterium choerinum</name>
    <dbReference type="NCBI Taxonomy" id="35760"/>
    <lineage>
        <taxon>Bacteria</taxon>
        <taxon>Bacillati</taxon>
        <taxon>Actinomycetota</taxon>
        <taxon>Actinomycetes</taxon>
        <taxon>Bifidobacteriales</taxon>
        <taxon>Bifidobacteriaceae</taxon>
        <taxon>Bifidobacterium</taxon>
    </lineage>
</organism>
<comment type="caution">
    <text evidence="2">The sequence shown here is derived from an EMBL/GenBank/DDBJ whole genome shotgun (WGS) entry which is preliminary data.</text>
</comment>